<evidence type="ECO:0000313" key="2">
    <source>
        <dbReference type="Proteomes" id="UP000789525"/>
    </source>
</evidence>
<reference evidence="1" key="1">
    <citation type="submission" date="2021-06" db="EMBL/GenBank/DDBJ databases">
        <authorList>
            <person name="Kallberg Y."/>
            <person name="Tangrot J."/>
            <person name="Rosling A."/>
        </authorList>
    </citation>
    <scope>NUCLEOTIDE SEQUENCE</scope>
    <source>
        <strain evidence="1">CL356</strain>
    </source>
</reference>
<sequence>MEEVKIWQKVIQWGIAQHNTLPQGLEGWTKENFLTLKTTLQNCLPHIRYFQLSNEDLWKNVKPYKKILDKQLWNDLNQRMILPEEPITSVILPARSVINTELPIRVDETFSTIIRHEHTAEISAWIDRKNQTYSIINIPYEFDLILRGSRDGFDYRTFWNICHGHAKTIVVLKVEGTDEILGGYNP</sequence>
<accession>A0ACA9KKT6</accession>
<name>A0ACA9KKT6_9GLOM</name>
<gene>
    <name evidence="1" type="ORF">ACOLOM_LOCUS1913</name>
</gene>
<dbReference type="EMBL" id="CAJVPT010002308">
    <property type="protein sequence ID" value="CAG8479047.1"/>
    <property type="molecule type" value="Genomic_DNA"/>
</dbReference>
<keyword evidence="2" id="KW-1185">Reference proteome</keyword>
<proteinExistence type="predicted"/>
<comment type="caution">
    <text evidence="1">The sequence shown here is derived from an EMBL/GenBank/DDBJ whole genome shotgun (WGS) entry which is preliminary data.</text>
</comment>
<protein>
    <submittedName>
        <fullName evidence="1">5591_t:CDS:1</fullName>
    </submittedName>
</protein>
<organism evidence="1 2">
    <name type="scientific">Acaulospora colombiana</name>
    <dbReference type="NCBI Taxonomy" id="27376"/>
    <lineage>
        <taxon>Eukaryota</taxon>
        <taxon>Fungi</taxon>
        <taxon>Fungi incertae sedis</taxon>
        <taxon>Mucoromycota</taxon>
        <taxon>Glomeromycotina</taxon>
        <taxon>Glomeromycetes</taxon>
        <taxon>Diversisporales</taxon>
        <taxon>Acaulosporaceae</taxon>
        <taxon>Acaulospora</taxon>
    </lineage>
</organism>
<dbReference type="Proteomes" id="UP000789525">
    <property type="component" value="Unassembled WGS sequence"/>
</dbReference>
<evidence type="ECO:0000313" key="1">
    <source>
        <dbReference type="EMBL" id="CAG8479047.1"/>
    </source>
</evidence>
<feature type="non-terminal residue" evidence="1">
    <location>
        <position position="186"/>
    </location>
</feature>